<dbReference type="PANTHER" id="PTHR22930:SF85">
    <property type="entry name" value="GH03217P-RELATED"/>
    <property type="match status" value="1"/>
</dbReference>
<evidence type="ECO:0000256" key="3">
    <source>
        <dbReference type="ARBA" id="ARBA00006958"/>
    </source>
</evidence>
<dbReference type="InterPro" id="IPR027806">
    <property type="entry name" value="HARBI1_dom"/>
</dbReference>
<comment type="similarity">
    <text evidence="3">Belongs to the HARBI1 family.</text>
</comment>
<proteinExistence type="inferred from homology"/>
<reference evidence="9 10" key="1">
    <citation type="submission" date="2018-09" db="EMBL/GenBank/DDBJ databases">
        <title>Genomic investigation of the strawberry pathogen Phytophthora fragariae indicates pathogenicity is determined by transcriptional variation in three key races.</title>
        <authorList>
            <person name="Adams T.M."/>
            <person name="Armitage A.D."/>
            <person name="Sobczyk M.K."/>
            <person name="Bates H.J."/>
            <person name="Dunwell J.M."/>
            <person name="Nellist C.F."/>
            <person name="Harrison R.J."/>
        </authorList>
    </citation>
    <scope>NUCLEOTIDE SEQUENCE [LARGE SCALE GENOMIC DNA]</scope>
    <source>
        <strain evidence="9 10">SCRP245</strain>
    </source>
</reference>
<evidence type="ECO:0000256" key="4">
    <source>
        <dbReference type="ARBA" id="ARBA00022722"/>
    </source>
</evidence>
<organism evidence="9 10">
    <name type="scientific">Phytophthora fragariae</name>
    <dbReference type="NCBI Taxonomy" id="53985"/>
    <lineage>
        <taxon>Eukaryota</taxon>
        <taxon>Sar</taxon>
        <taxon>Stramenopiles</taxon>
        <taxon>Oomycota</taxon>
        <taxon>Peronosporomycetes</taxon>
        <taxon>Peronosporales</taxon>
        <taxon>Peronosporaceae</taxon>
        <taxon>Phytophthora</taxon>
    </lineage>
</organism>
<keyword evidence="6" id="KW-0378">Hydrolase</keyword>
<evidence type="ECO:0000256" key="7">
    <source>
        <dbReference type="ARBA" id="ARBA00023242"/>
    </source>
</evidence>
<evidence type="ECO:0000313" key="9">
    <source>
        <dbReference type="EMBL" id="KAE8979924.1"/>
    </source>
</evidence>
<evidence type="ECO:0000256" key="6">
    <source>
        <dbReference type="ARBA" id="ARBA00022801"/>
    </source>
</evidence>
<dbReference type="GO" id="GO:0005634">
    <property type="term" value="C:nucleus"/>
    <property type="evidence" value="ECO:0007669"/>
    <property type="project" value="UniProtKB-SubCell"/>
</dbReference>
<dbReference type="AlphaFoldDB" id="A0A6A3IIH5"/>
<comment type="subcellular location">
    <subcellularLocation>
        <location evidence="2">Nucleus</location>
    </subcellularLocation>
</comment>
<dbReference type="EMBL" id="QXFW01002304">
    <property type="protein sequence ID" value="KAE8979924.1"/>
    <property type="molecule type" value="Genomic_DNA"/>
</dbReference>
<dbReference type="InterPro" id="IPR045249">
    <property type="entry name" value="HARBI1-like"/>
</dbReference>
<comment type="cofactor">
    <cofactor evidence="1">
        <name>a divalent metal cation</name>
        <dbReference type="ChEBI" id="CHEBI:60240"/>
    </cofactor>
</comment>
<dbReference type="GO" id="GO:0004518">
    <property type="term" value="F:nuclease activity"/>
    <property type="evidence" value="ECO:0007669"/>
    <property type="project" value="UniProtKB-KW"/>
</dbReference>
<dbReference type="Pfam" id="PF13359">
    <property type="entry name" value="DDE_Tnp_4"/>
    <property type="match status" value="1"/>
</dbReference>
<dbReference type="PANTHER" id="PTHR22930">
    <property type="match status" value="1"/>
</dbReference>
<keyword evidence="5" id="KW-0479">Metal-binding</keyword>
<comment type="caution">
    <text evidence="9">The sequence shown here is derived from an EMBL/GenBank/DDBJ whole genome shotgun (WGS) entry which is preliminary data.</text>
</comment>
<dbReference type="Proteomes" id="UP000460718">
    <property type="component" value="Unassembled WGS sequence"/>
</dbReference>
<evidence type="ECO:0000256" key="5">
    <source>
        <dbReference type="ARBA" id="ARBA00022723"/>
    </source>
</evidence>
<evidence type="ECO:0000256" key="2">
    <source>
        <dbReference type="ARBA" id="ARBA00004123"/>
    </source>
</evidence>
<keyword evidence="4" id="KW-0540">Nuclease</keyword>
<dbReference type="GO" id="GO:0016787">
    <property type="term" value="F:hydrolase activity"/>
    <property type="evidence" value="ECO:0007669"/>
    <property type="project" value="UniProtKB-KW"/>
</dbReference>
<dbReference type="GO" id="GO:0046872">
    <property type="term" value="F:metal ion binding"/>
    <property type="evidence" value="ECO:0007669"/>
    <property type="project" value="UniProtKB-KW"/>
</dbReference>
<accession>A0A6A3IIH5</accession>
<gene>
    <name evidence="9" type="ORF">PF011_g22651</name>
</gene>
<evidence type="ECO:0000256" key="1">
    <source>
        <dbReference type="ARBA" id="ARBA00001968"/>
    </source>
</evidence>
<sequence>MQTEEEIISLGLVMSVLLPRPRAPLTVRVKLKWDRELNLLLAESQFEACYRMPAAAFVQLEDLLAPTLHRSPHAWVQRGYISVDNALQLTLRYLAGGSMHDIRRVAGVSKASFYRILWLVVDAINAVSELRLVFPRSPTAREASAAAFKTLSAEGVFSGCVGCVDGWLCAIRAPRLAETGGVGPQRYYSGHYRCYGVNVQACCDYRCRFTFVNVAQPGSCNDSRAFQQSALHGEMSEMENGFYLIGDNAYECDTHMLTPFTRVETTDIHRDAYNFYLSQLRIRVEMSFGLLAGRWQIFARPLLVPLEKVASIVQTAARLHNFVQNQRYIGSIGYDIVEECTRQGLVRRRDHELISLLGYAPTTTTIETEANSFMRQSMVGKIKRKNLLQPN</sequence>
<evidence type="ECO:0000313" key="10">
    <source>
        <dbReference type="Proteomes" id="UP000460718"/>
    </source>
</evidence>
<keyword evidence="7" id="KW-0539">Nucleus</keyword>
<protein>
    <recommendedName>
        <fullName evidence="8">DDE Tnp4 domain-containing protein</fullName>
    </recommendedName>
</protein>
<evidence type="ECO:0000259" key="8">
    <source>
        <dbReference type="Pfam" id="PF13359"/>
    </source>
</evidence>
<feature type="domain" description="DDE Tnp4" evidence="8">
    <location>
        <begin position="165"/>
        <end position="321"/>
    </location>
</feature>
<name>A0A6A3IIH5_9STRA</name>